<proteinExistence type="predicted"/>
<evidence type="ECO:0000313" key="3">
    <source>
        <dbReference type="Proteomes" id="UP000257143"/>
    </source>
</evidence>
<reference evidence="3" key="1">
    <citation type="submission" date="2017-11" db="EMBL/GenBank/DDBJ databases">
        <authorList>
            <person name="Zhu W."/>
        </authorList>
    </citation>
    <scope>NUCLEOTIDE SEQUENCE [LARGE SCALE GENOMIC DNA]</scope>
    <source>
        <strain evidence="3">CAU 1183</strain>
    </source>
</reference>
<keyword evidence="2" id="KW-0378">Hydrolase</keyword>
<keyword evidence="2" id="KW-0645">Protease</keyword>
<dbReference type="OrthoDB" id="2449457at2"/>
<dbReference type="RefSeq" id="WP_115773531.1">
    <property type="nucleotide sequence ID" value="NZ_PIOC01000017.1"/>
</dbReference>
<sequence length="259" mass="30519">MSIIRTDKWLLDSYDDPIKMCEKLIPYFAGATGYEIYQYLTLHGMYRPSKRGLDQVKSLQEREVWKLVEKERRKLQKDWEGPNVPVFIFPSESNNRKLFRSFNRKSGLAFHDKVFLFVSPDNSGTEIKALLTHEYNHVCRLKHYDKKEQDYVLLDTVILEGLAEHAVYEKYGEDYVAHWASNYSEDKLENMWKNDVYPNRNLAKAERKHKEILFGLTKYPDMLGYSVGYYLIGNYSKSSNLMCRDLLAIESNILAQIEK</sequence>
<gene>
    <name evidence="2" type="ORF">CWR48_12295</name>
</gene>
<dbReference type="Pfam" id="PF10026">
    <property type="entry name" value="DUF2268"/>
    <property type="match status" value="1"/>
</dbReference>
<evidence type="ECO:0000313" key="2">
    <source>
        <dbReference type="EMBL" id="RDW18352.1"/>
    </source>
</evidence>
<dbReference type="GO" id="GO:0008233">
    <property type="term" value="F:peptidase activity"/>
    <property type="evidence" value="ECO:0007669"/>
    <property type="project" value="UniProtKB-KW"/>
</dbReference>
<evidence type="ECO:0000259" key="1">
    <source>
        <dbReference type="Pfam" id="PF10026"/>
    </source>
</evidence>
<dbReference type="GO" id="GO:0006508">
    <property type="term" value="P:proteolysis"/>
    <property type="evidence" value="ECO:0007669"/>
    <property type="project" value="UniProtKB-KW"/>
</dbReference>
<name>A0A3D8PRL2_9BACI</name>
<keyword evidence="3" id="KW-1185">Reference proteome</keyword>
<dbReference type="InterPro" id="IPR018728">
    <property type="entry name" value="DUF2268"/>
</dbReference>
<feature type="domain" description="DUF2268" evidence="1">
    <location>
        <begin position="64"/>
        <end position="251"/>
    </location>
</feature>
<protein>
    <submittedName>
        <fullName evidence="2">Zn-dependent protease</fullName>
    </submittedName>
</protein>
<organism evidence="2 3">
    <name type="scientific">Oceanobacillus arenosus</name>
    <dbReference type="NCBI Taxonomy" id="1229153"/>
    <lineage>
        <taxon>Bacteria</taxon>
        <taxon>Bacillati</taxon>
        <taxon>Bacillota</taxon>
        <taxon>Bacilli</taxon>
        <taxon>Bacillales</taxon>
        <taxon>Bacillaceae</taxon>
        <taxon>Oceanobacillus</taxon>
    </lineage>
</organism>
<comment type="caution">
    <text evidence="2">The sequence shown here is derived from an EMBL/GenBank/DDBJ whole genome shotgun (WGS) entry which is preliminary data.</text>
</comment>
<dbReference type="Proteomes" id="UP000257143">
    <property type="component" value="Unassembled WGS sequence"/>
</dbReference>
<dbReference type="EMBL" id="PIOC01000017">
    <property type="protein sequence ID" value="RDW18352.1"/>
    <property type="molecule type" value="Genomic_DNA"/>
</dbReference>
<accession>A0A3D8PRL2</accession>
<dbReference type="AlphaFoldDB" id="A0A3D8PRL2"/>